<feature type="region of interest" description="Disordered" evidence="1">
    <location>
        <begin position="1"/>
        <end position="31"/>
    </location>
</feature>
<accession>A0A2S9XDW9</accession>
<comment type="caution">
    <text evidence="2">The sequence shown here is derived from an EMBL/GenBank/DDBJ whole genome shotgun (WGS) entry which is preliminary data.</text>
</comment>
<name>A0A2S9XDW9_9BACT</name>
<proteinExistence type="predicted"/>
<keyword evidence="3" id="KW-1185">Reference proteome</keyword>
<evidence type="ECO:0000313" key="3">
    <source>
        <dbReference type="Proteomes" id="UP000237968"/>
    </source>
</evidence>
<protein>
    <submittedName>
        <fullName evidence="2">Uncharacterized protein</fullName>
    </submittedName>
</protein>
<dbReference type="AlphaFoldDB" id="A0A2S9XDW9"/>
<reference evidence="2 3" key="1">
    <citation type="submission" date="2018-03" db="EMBL/GenBank/DDBJ databases">
        <title>Draft Genome Sequences of the Obligatory Marine Myxobacteria Enhygromyxa salina SWB005.</title>
        <authorList>
            <person name="Poehlein A."/>
            <person name="Moghaddam J.A."/>
            <person name="Harms H."/>
            <person name="Alanjari M."/>
            <person name="Koenig G.M."/>
            <person name="Daniel R."/>
            <person name="Schaeberle T.F."/>
        </authorList>
    </citation>
    <scope>NUCLEOTIDE SEQUENCE [LARGE SCALE GENOMIC DNA]</scope>
    <source>
        <strain evidence="2 3">SWB005</strain>
    </source>
</reference>
<feature type="compositionally biased region" description="Basic and acidic residues" evidence="1">
    <location>
        <begin position="373"/>
        <end position="395"/>
    </location>
</feature>
<feature type="compositionally biased region" description="Basic residues" evidence="1">
    <location>
        <begin position="1"/>
        <end position="17"/>
    </location>
</feature>
<feature type="region of interest" description="Disordered" evidence="1">
    <location>
        <begin position="285"/>
        <end position="304"/>
    </location>
</feature>
<dbReference type="EMBL" id="PVNK01000263">
    <property type="protein sequence ID" value="PRP90881.1"/>
    <property type="molecule type" value="Genomic_DNA"/>
</dbReference>
<feature type="region of interest" description="Disordered" evidence="1">
    <location>
        <begin position="136"/>
        <end position="167"/>
    </location>
</feature>
<evidence type="ECO:0000256" key="1">
    <source>
        <dbReference type="SAM" id="MobiDB-lite"/>
    </source>
</evidence>
<evidence type="ECO:0000313" key="2">
    <source>
        <dbReference type="EMBL" id="PRP90881.1"/>
    </source>
</evidence>
<organism evidence="2 3">
    <name type="scientific">Enhygromyxa salina</name>
    <dbReference type="NCBI Taxonomy" id="215803"/>
    <lineage>
        <taxon>Bacteria</taxon>
        <taxon>Pseudomonadati</taxon>
        <taxon>Myxococcota</taxon>
        <taxon>Polyangia</taxon>
        <taxon>Nannocystales</taxon>
        <taxon>Nannocystaceae</taxon>
        <taxon>Enhygromyxa</taxon>
    </lineage>
</organism>
<feature type="region of interest" description="Disordered" evidence="1">
    <location>
        <begin position="354"/>
        <end position="427"/>
    </location>
</feature>
<dbReference type="Proteomes" id="UP000237968">
    <property type="component" value="Unassembled WGS sequence"/>
</dbReference>
<sequence length="427" mass="46981">MKGLKHRLTRLSRHPRPGIHNTKLPARPHPAQLHDDLGPSRRELDRVVQQVVQSLADRGRREFRRRLARVPHADQAPALLGQRPRSVNGIDQDRNQIPAPTLDRARAQRGQIQQAARQIREPGDLDEGVVQRLAQLARGPLAPERDLDPRAHRRERGPQLMGRVGDQAILARARGREPLGRLGDRPTQLADLVGLRIQRRRRVEVAGPEPPHVPRQVADALAQAARVGDLDREQGQRGEHDDEGGDAPVLAHLAIVALERGGEPQRVGQAVGAVDADPQLPLVAGLGDDGLEPRGPGEPGRLDARGDRYILGVLADRRAVGPVQRPARGELPDLAVERRVDQVQVRRVGAVEQTHGLDPGLGEQRPIVLGQEHAPKREARAHDGDDQQRDRDRGAKQQQPRAELQADAPALMSSPPRGAESRRRGRP</sequence>
<gene>
    <name evidence="2" type="ORF">ENSA5_59560</name>
</gene>